<gene>
    <name evidence="6" type="ORF">RT717_06520</name>
</gene>
<dbReference type="Pfam" id="PF00254">
    <property type="entry name" value="FKBP_C"/>
    <property type="match status" value="1"/>
</dbReference>
<sequence length="184" mass="20332">MRIELNRTFALRANILLAAFIFLFSSCNKEVAETLTAQDLLDSALKNVDQTQLDIDTKIIDDSLAVWGFTDVILTEPQGVRYKIDTLGNGEKPKLESIVWIKYSGKLLSTGEEFDAGDKLETYLYRLIAGFQTTLPLIPNGSTITLYIPSGLGYGANDVRDSSGKVAIPKNSNLIFDIELFGVF</sequence>
<reference evidence="6 7" key="1">
    <citation type="journal article" date="2023" name="Microbiol. Resour. Announc.">
        <title>Complete Genome Sequence of Imperialibacter roseus strain P4T.</title>
        <authorList>
            <person name="Tizabi D.R."/>
            <person name="Bachvaroff T."/>
            <person name="Hill R.T."/>
        </authorList>
    </citation>
    <scope>NUCLEOTIDE SEQUENCE [LARGE SCALE GENOMIC DNA]</scope>
    <source>
        <strain evidence="6 7">P4T</strain>
    </source>
</reference>
<dbReference type="PROSITE" id="PS50059">
    <property type="entry name" value="FKBP_PPIASE"/>
    <property type="match status" value="1"/>
</dbReference>
<evidence type="ECO:0000256" key="2">
    <source>
        <dbReference type="ARBA" id="ARBA00023110"/>
    </source>
</evidence>
<dbReference type="InterPro" id="IPR046357">
    <property type="entry name" value="PPIase_dom_sf"/>
</dbReference>
<accession>A0ABZ0IWI9</accession>
<feature type="domain" description="PPIase FKBP-type" evidence="5">
    <location>
        <begin position="96"/>
        <end position="184"/>
    </location>
</feature>
<comment type="similarity">
    <text evidence="4">Belongs to the FKBP-type PPIase family.</text>
</comment>
<dbReference type="Proteomes" id="UP001302349">
    <property type="component" value="Chromosome"/>
</dbReference>
<dbReference type="SUPFAM" id="SSF54534">
    <property type="entry name" value="FKBP-like"/>
    <property type="match status" value="1"/>
</dbReference>
<keyword evidence="7" id="KW-1185">Reference proteome</keyword>
<comment type="catalytic activity">
    <reaction evidence="1 3 4">
        <text>[protein]-peptidylproline (omega=180) = [protein]-peptidylproline (omega=0)</text>
        <dbReference type="Rhea" id="RHEA:16237"/>
        <dbReference type="Rhea" id="RHEA-COMP:10747"/>
        <dbReference type="Rhea" id="RHEA-COMP:10748"/>
        <dbReference type="ChEBI" id="CHEBI:83833"/>
        <dbReference type="ChEBI" id="CHEBI:83834"/>
        <dbReference type="EC" id="5.2.1.8"/>
    </reaction>
</comment>
<evidence type="ECO:0000313" key="7">
    <source>
        <dbReference type="Proteomes" id="UP001302349"/>
    </source>
</evidence>
<keyword evidence="2 3" id="KW-0697">Rotamase</keyword>
<dbReference type="EC" id="5.2.1.8" evidence="4"/>
<evidence type="ECO:0000259" key="5">
    <source>
        <dbReference type="PROSITE" id="PS50059"/>
    </source>
</evidence>
<evidence type="ECO:0000256" key="4">
    <source>
        <dbReference type="RuleBase" id="RU003915"/>
    </source>
</evidence>
<protein>
    <recommendedName>
        <fullName evidence="4">Peptidyl-prolyl cis-trans isomerase</fullName>
        <ecNumber evidence="4">5.2.1.8</ecNumber>
    </recommendedName>
</protein>
<keyword evidence="3 4" id="KW-0413">Isomerase</keyword>
<proteinExistence type="inferred from homology"/>
<dbReference type="Gene3D" id="3.10.50.40">
    <property type="match status" value="1"/>
</dbReference>
<evidence type="ECO:0000256" key="1">
    <source>
        <dbReference type="ARBA" id="ARBA00000971"/>
    </source>
</evidence>
<dbReference type="GO" id="GO:0003755">
    <property type="term" value="F:peptidyl-prolyl cis-trans isomerase activity"/>
    <property type="evidence" value="ECO:0007669"/>
    <property type="project" value="UniProtKB-EC"/>
</dbReference>
<organism evidence="6 7">
    <name type="scientific">Imperialibacter roseus</name>
    <dbReference type="NCBI Taxonomy" id="1324217"/>
    <lineage>
        <taxon>Bacteria</taxon>
        <taxon>Pseudomonadati</taxon>
        <taxon>Bacteroidota</taxon>
        <taxon>Cytophagia</taxon>
        <taxon>Cytophagales</taxon>
        <taxon>Flammeovirgaceae</taxon>
        <taxon>Imperialibacter</taxon>
    </lineage>
</organism>
<dbReference type="RefSeq" id="WP_317490936.1">
    <property type="nucleotide sequence ID" value="NZ_CP136051.1"/>
</dbReference>
<dbReference type="EMBL" id="CP136051">
    <property type="protein sequence ID" value="WOK08290.1"/>
    <property type="molecule type" value="Genomic_DNA"/>
</dbReference>
<evidence type="ECO:0000256" key="3">
    <source>
        <dbReference type="PROSITE-ProRule" id="PRU00277"/>
    </source>
</evidence>
<dbReference type="PROSITE" id="PS51257">
    <property type="entry name" value="PROKAR_LIPOPROTEIN"/>
    <property type="match status" value="1"/>
</dbReference>
<dbReference type="InterPro" id="IPR001179">
    <property type="entry name" value="PPIase_FKBP_dom"/>
</dbReference>
<name>A0ABZ0IWI9_9BACT</name>
<evidence type="ECO:0000313" key="6">
    <source>
        <dbReference type="EMBL" id="WOK08290.1"/>
    </source>
</evidence>